<dbReference type="Pfam" id="PF03150">
    <property type="entry name" value="CCP_MauG"/>
    <property type="match status" value="1"/>
</dbReference>
<name>A0A2T3KWK0_PHOLD</name>
<feature type="domain" description="Cytochrome c" evidence="9">
    <location>
        <begin position="229"/>
        <end position="377"/>
    </location>
</feature>
<dbReference type="PROSITE" id="PS51007">
    <property type="entry name" value="CYTC"/>
    <property type="match status" value="1"/>
</dbReference>
<dbReference type="PANTHER" id="PTHR30600">
    <property type="entry name" value="CYTOCHROME C PEROXIDASE-RELATED"/>
    <property type="match status" value="1"/>
</dbReference>
<dbReference type="GO" id="GO:0004130">
    <property type="term" value="F:cytochrome-c peroxidase activity"/>
    <property type="evidence" value="ECO:0007669"/>
    <property type="project" value="TreeGrafter"/>
</dbReference>
<evidence type="ECO:0000256" key="1">
    <source>
        <dbReference type="ARBA" id="ARBA00004196"/>
    </source>
</evidence>
<keyword evidence="8" id="KW-0812">Transmembrane</keyword>
<feature type="transmembrane region" description="Helical" evidence="8">
    <location>
        <begin position="6"/>
        <end position="29"/>
    </location>
</feature>
<accession>A0A2T3KWK0</accession>
<evidence type="ECO:0000256" key="7">
    <source>
        <dbReference type="PROSITE-ProRule" id="PRU00433"/>
    </source>
</evidence>
<dbReference type="GO" id="GO:0046872">
    <property type="term" value="F:metal ion binding"/>
    <property type="evidence" value="ECO:0007669"/>
    <property type="project" value="UniProtKB-KW"/>
</dbReference>
<keyword evidence="3 7" id="KW-0479">Metal-binding</keyword>
<keyword evidence="8" id="KW-0472">Membrane</keyword>
<evidence type="ECO:0000256" key="5">
    <source>
        <dbReference type="ARBA" id="ARBA00023002"/>
    </source>
</evidence>
<gene>
    <name evidence="10" type="ORF">C0W93_07625</name>
</gene>
<dbReference type="SUPFAM" id="SSF46626">
    <property type="entry name" value="Cytochrome c"/>
    <property type="match status" value="2"/>
</dbReference>
<proteinExistence type="predicted"/>
<evidence type="ECO:0000256" key="8">
    <source>
        <dbReference type="SAM" id="Phobius"/>
    </source>
</evidence>
<dbReference type="GO" id="GO:0020037">
    <property type="term" value="F:heme binding"/>
    <property type="evidence" value="ECO:0007669"/>
    <property type="project" value="InterPro"/>
</dbReference>
<keyword evidence="2 7" id="KW-0349">Heme</keyword>
<dbReference type="PANTHER" id="PTHR30600:SF10">
    <property type="entry name" value="BLL6722 PROTEIN"/>
    <property type="match status" value="1"/>
</dbReference>
<comment type="caution">
    <text evidence="10">The sequence shown here is derived from an EMBL/GenBank/DDBJ whole genome shotgun (WGS) entry which is preliminary data.</text>
</comment>
<dbReference type="Gene3D" id="1.10.760.10">
    <property type="entry name" value="Cytochrome c-like domain"/>
    <property type="match status" value="2"/>
</dbReference>
<dbReference type="InterPro" id="IPR051395">
    <property type="entry name" value="Cytochrome_c_Peroxidase/MauG"/>
</dbReference>
<dbReference type="Proteomes" id="UP000240530">
    <property type="component" value="Unassembled WGS sequence"/>
</dbReference>
<comment type="subcellular location">
    <subcellularLocation>
        <location evidence="1">Cell envelope</location>
    </subcellularLocation>
</comment>
<reference evidence="10 11" key="1">
    <citation type="submission" date="2018-03" db="EMBL/GenBank/DDBJ databases">
        <title>Whole genome sequencing of Histamine producing bacteria.</title>
        <authorList>
            <person name="Butler K."/>
        </authorList>
    </citation>
    <scope>NUCLEOTIDE SEQUENCE [LARGE SCALE GENOMIC DNA]</scope>
    <source>
        <strain evidence="10 11">Res.4.1</strain>
    </source>
</reference>
<evidence type="ECO:0000256" key="3">
    <source>
        <dbReference type="ARBA" id="ARBA00022723"/>
    </source>
</evidence>
<evidence type="ECO:0000256" key="6">
    <source>
        <dbReference type="ARBA" id="ARBA00023004"/>
    </source>
</evidence>
<dbReference type="EMBL" id="PYNS01000005">
    <property type="protein sequence ID" value="PSV11747.1"/>
    <property type="molecule type" value="Genomic_DNA"/>
</dbReference>
<evidence type="ECO:0000256" key="4">
    <source>
        <dbReference type="ARBA" id="ARBA00022729"/>
    </source>
</evidence>
<protein>
    <recommendedName>
        <fullName evidence="9">Cytochrome c domain-containing protein</fullName>
    </recommendedName>
</protein>
<keyword evidence="4" id="KW-0732">Signal</keyword>
<sequence length="385" mass="44445">MMLYQIILLIFNKFTLTALIILLTLYFIIHSKSETPSFSKLEIELMKETLLDESLRNHQKTLFNIEDNSLQSLGYRLFNDKKLSKSGDISCSSCHVPENNFHDINNVSHDVLGRDIKAPSIVGVSTQPWFFWNGRADSLWAQILEALENEHQITPEFTVNYVCDNYQSSFHSILAFCDSTQIDITEKFTLIGKAITSYVATLKHTWTRYDEYIYTQFIQQQDASHLLSYDEIRGLKLFLSRDHTGCVDCHSGQRFTNDSFFAIGTGIGSNDDRIAGIQKYKTSEFKCEDWDKASNCMNTRFMRTSGPDLKGAFKVPSLRNLRHSPRFMHDGRFGNLEDVLNHYTYPTGYMNDYVDIKPIRLMPHERKQLIMFLNTLNDPFVPAGK</sequence>
<keyword evidence="6 7" id="KW-0408">Iron</keyword>
<dbReference type="GO" id="GO:0030313">
    <property type="term" value="C:cell envelope"/>
    <property type="evidence" value="ECO:0007669"/>
    <property type="project" value="UniProtKB-SubCell"/>
</dbReference>
<keyword evidence="5" id="KW-0560">Oxidoreductase</keyword>
<evidence type="ECO:0000256" key="2">
    <source>
        <dbReference type="ARBA" id="ARBA00022617"/>
    </source>
</evidence>
<organism evidence="10 11">
    <name type="scientific">Photobacterium leiognathi subsp. mandapamensis</name>
    <name type="common">Photobacterium mandapamensis</name>
    <dbReference type="NCBI Taxonomy" id="48408"/>
    <lineage>
        <taxon>Bacteria</taxon>
        <taxon>Pseudomonadati</taxon>
        <taxon>Pseudomonadota</taxon>
        <taxon>Gammaproteobacteria</taxon>
        <taxon>Vibrionales</taxon>
        <taxon>Vibrionaceae</taxon>
        <taxon>Photobacterium</taxon>
    </lineage>
</organism>
<dbReference type="GO" id="GO:0009055">
    <property type="term" value="F:electron transfer activity"/>
    <property type="evidence" value="ECO:0007669"/>
    <property type="project" value="InterPro"/>
</dbReference>
<dbReference type="InterPro" id="IPR009056">
    <property type="entry name" value="Cyt_c-like_dom"/>
</dbReference>
<dbReference type="InterPro" id="IPR004852">
    <property type="entry name" value="Di-haem_cyt_c_peroxidsae"/>
</dbReference>
<evidence type="ECO:0000313" key="11">
    <source>
        <dbReference type="Proteomes" id="UP000240530"/>
    </source>
</evidence>
<dbReference type="AlphaFoldDB" id="A0A2T3KWK0"/>
<evidence type="ECO:0000313" key="10">
    <source>
        <dbReference type="EMBL" id="PSV11747.1"/>
    </source>
</evidence>
<dbReference type="InterPro" id="IPR036909">
    <property type="entry name" value="Cyt_c-like_dom_sf"/>
</dbReference>
<keyword evidence="8" id="KW-1133">Transmembrane helix</keyword>
<evidence type="ECO:0000259" key="9">
    <source>
        <dbReference type="PROSITE" id="PS51007"/>
    </source>
</evidence>